<name>A0AB34GHK2_ESCRO</name>
<dbReference type="Proteomes" id="UP001159641">
    <property type="component" value="Unassembled WGS sequence"/>
</dbReference>
<keyword evidence="2" id="KW-1185">Reference proteome</keyword>
<gene>
    <name evidence="1" type="ORF">J1605_013460</name>
</gene>
<sequence>MKETGEGDKELVIKQLISILPDIGTDCRQTLNHCATREAPAFAFLYDTTGFLGGISEVSYCQQLLSIFNFLELQAQSLMSTEGPAEEAIHATLTGLKQLFMVDDGFRISLFQYVSQLANGSAEALLGSECFVLDNKSISSMNYSKDEGSSSIRPWAHILSNLSAIGGEFCEFTAVHCTISWLQMWEKICGHMTQIFQLDTNIFTPFCVGPTQILDALE</sequence>
<evidence type="ECO:0000313" key="2">
    <source>
        <dbReference type="Proteomes" id="UP001159641"/>
    </source>
</evidence>
<accession>A0AB34GHK2</accession>
<protein>
    <submittedName>
        <fullName evidence="1">Uncharacterized protein</fullName>
    </submittedName>
</protein>
<proteinExistence type="predicted"/>
<dbReference type="AlphaFoldDB" id="A0AB34GHK2"/>
<evidence type="ECO:0000313" key="1">
    <source>
        <dbReference type="EMBL" id="KAJ8778783.1"/>
    </source>
</evidence>
<comment type="caution">
    <text evidence="1">The sequence shown here is derived from an EMBL/GenBank/DDBJ whole genome shotgun (WGS) entry which is preliminary data.</text>
</comment>
<reference evidence="1 2" key="1">
    <citation type="submission" date="2022-11" db="EMBL/GenBank/DDBJ databases">
        <title>Whole genome sequence of Eschrichtius robustus ER-17-0199.</title>
        <authorList>
            <person name="Bruniche-Olsen A."/>
            <person name="Black A.N."/>
            <person name="Fields C.J."/>
            <person name="Walden K."/>
            <person name="Dewoody J.A."/>
        </authorList>
    </citation>
    <scope>NUCLEOTIDE SEQUENCE [LARGE SCALE GENOMIC DNA]</scope>
    <source>
        <strain evidence="1">ER-17-0199</strain>
        <tissue evidence="1">Blubber</tissue>
    </source>
</reference>
<dbReference type="EMBL" id="JAIQCJ010002240">
    <property type="protein sequence ID" value="KAJ8778783.1"/>
    <property type="molecule type" value="Genomic_DNA"/>
</dbReference>
<organism evidence="1 2">
    <name type="scientific">Eschrichtius robustus</name>
    <name type="common">California gray whale</name>
    <name type="synonym">Eschrichtius gibbosus</name>
    <dbReference type="NCBI Taxonomy" id="9764"/>
    <lineage>
        <taxon>Eukaryota</taxon>
        <taxon>Metazoa</taxon>
        <taxon>Chordata</taxon>
        <taxon>Craniata</taxon>
        <taxon>Vertebrata</taxon>
        <taxon>Euteleostomi</taxon>
        <taxon>Mammalia</taxon>
        <taxon>Eutheria</taxon>
        <taxon>Laurasiatheria</taxon>
        <taxon>Artiodactyla</taxon>
        <taxon>Whippomorpha</taxon>
        <taxon>Cetacea</taxon>
        <taxon>Mysticeti</taxon>
        <taxon>Eschrichtiidae</taxon>
        <taxon>Eschrichtius</taxon>
    </lineage>
</organism>